<dbReference type="Proteomes" id="UP000314294">
    <property type="component" value="Unassembled WGS sequence"/>
</dbReference>
<evidence type="ECO:0000313" key="2">
    <source>
        <dbReference type="EMBL" id="TNN64965.1"/>
    </source>
</evidence>
<feature type="transmembrane region" description="Helical" evidence="1">
    <location>
        <begin position="31"/>
        <end position="47"/>
    </location>
</feature>
<reference evidence="2 3" key="1">
    <citation type="submission" date="2019-03" db="EMBL/GenBank/DDBJ databases">
        <title>First draft genome of Liparis tanakae, snailfish: a comprehensive survey of snailfish specific genes.</title>
        <authorList>
            <person name="Kim W."/>
            <person name="Song I."/>
            <person name="Jeong J.-H."/>
            <person name="Kim D."/>
            <person name="Kim S."/>
            <person name="Ryu S."/>
            <person name="Song J.Y."/>
            <person name="Lee S.K."/>
        </authorList>
    </citation>
    <scope>NUCLEOTIDE SEQUENCE [LARGE SCALE GENOMIC DNA]</scope>
    <source>
        <tissue evidence="2">Muscle</tissue>
    </source>
</reference>
<keyword evidence="1" id="KW-0472">Membrane</keyword>
<name>A0A4Z2HI63_9TELE</name>
<dbReference type="EMBL" id="SRLO01000243">
    <property type="protein sequence ID" value="TNN64965.1"/>
    <property type="molecule type" value="Genomic_DNA"/>
</dbReference>
<keyword evidence="1" id="KW-1133">Transmembrane helix</keyword>
<evidence type="ECO:0000256" key="1">
    <source>
        <dbReference type="SAM" id="Phobius"/>
    </source>
</evidence>
<comment type="caution">
    <text evidence="2">The sequence shown here is derived from an EMBL/GenBank/DDBJ whole genome shotgun (WGS) entry which is preliminary data.</text>
</comment>
<evidence type="ECO:0000313" key="3">
    <source>
        <dbReference type="Proteomes" id="UP000314294"/>
    </source>
</evidence>
<proteinExistence type="predicted"/>
<protein>
    <submittedName>
        <fullName evidence="2">Uncharacterized protein</fullName>
    </submittedName>
</protein>
<keyword evidence="1" id="KW-0812">Transmembrane</keyword>
<keyword evidence="3" id="KW-1185">Reference proteome</keyword>
<sequence>MLIEMVSDVSEIVPPKGQRGPTVYVAARPDLFIIIIIIIIIIIVAISPPEPGGTQRNASHPMGPRGFDGDRSLDRPCTLLRIHGRSRMLPVSHGGEVARMEETAFIPLRECRRREKLVSVTQSHCPGRHATRKPLARRLGRDRRPIEANAHESLGEGEDTTLIYMRLI</sequence>
<accession>A0A4Z2HI63</accession>
<dbReference type="AlphaFoldDB" id="A0A4Z2HI63"/>
<gene>
    <name evidence="2" type="ORF">EYF80_024849</name>
</gene>
<organism evidence="2 3">
    <name type="scientific">Liparis tanakae</name>
    <name type="common">Tanaka's snailfish</name>
    <dbReference type="NCBI Taxonomy" id="230148"/>
    <lineage>
        <taxon>Eukaryota</taxon>
        <taxon>Metazoa</taxon>
        <taxon>Chordata</taxon>
        <taxon>Craniata</taxon>
        <taxon>Vertebrata</taxon>
        <taxon>Euteleostomi</taxon>
        <taxon>Actinopterygii</taxon>
        <taxon>Neopterygii</taxon>
        <taxon>Teleostei</taxon>
        <taxon>Neoteleostei</taxon>
        <taxon>Acanthomorphata</taxon>
        <taxon>Eupercaria</taxon>
        <taxon>Perciformes</taxon>
        <taxon>Cottioidei</taxon>
        <taxon>Cottales</taxon>
        <taxon>Liparidae</taxon>
        <taxon>Liparis</taxon>
    </lineage>
</organism>